<name>A0AC61Y401_9FLAO</name>
<gene>
    <name evidence="1" type="ORF">FVB9532_00460</name>
</gene>
<comment type="caution">
    <text evidence="1">The sequence shown here is derived from an EMBL/GenBank/DDBJ whole genome shotgun (WGS) entry which is preliminary data.</text>
</comment>
<protein>
    <submittedName>
        <fullName evidence="1">Uncharacterized protein</fullName>
    </submittedName>
</protein>
<organism evidence="1 2">
    <name type="scientific">Mesonia oceanica</name>
    <dbReference type="NCBI Taxonomy" id="2687242"/>
    <lineage>
        <taxon>Bacteria</taxon>
        <taxon>Pseudomonadati</taxon>
        <taxon>Bacteroidota</taxon>
        <taxon>Flavobacteriia</taxon>
        <taxon>Flavobacteriales</taxon>
        <taxon>Flavobacteriaceae</taxon>
        <taxon>Mesonia</taxon>
    </lineage>
</organism>
<accession>A0AC61Y401</accession>
<reference evidence="1" key="1">
    <citation type="submission" date="2019-09" db="EMBL/GenBank/DDBJ databases">
        <authorList>
            <person name="Rodrigo-Torres L."/>
            <person name="Arahal R. D."/>
            <person name="Lucena T."/>
        </authorList>
    </citation>
    <scope>NUCLEOTIDE SEQUENCE</scope>
    <source>
        <strain evidence="1">ISS653</strain>
    </source>
</reference>
<keyword evidence="2" id="KW-1185">Reference proteome</keyword>
<evidence type="ECO:0000313" key="2">
    <source>
        <dbReference type="Proteomes" id="UP000356253"/>
    </source>
</evidence>
<dbReference type="EMBL" id="CABVMM010000002">
    <property type="protein sequence ID" value="VVU99208.1"/>
    <property type="molecule type" value="Genomic_DNA"/>
</dbReference>
<sequence>MLNKALGFIKNQLEEYLAIQTEDGDILNFSNLKNSADSDLQANKINLTIVNIEEEESMAHRNPHMKTSNGIIKKNPPVYLNIYLLFSVNFKDKFYLKGLNLLSHIISFFQQHSVFDASQYSLPDSIAKLNFELVNMKIEHMSHFWGALGANYQPSVIYKMRMLSIDAESIITKETEINQPNIQGKQ</sequence>
<evidence type="ECO:0000313" key="1">
    <source>
        <dbReference type="EMBL" id="VVU99208.1"/>
    </source>
</evidence>
<dbReference type="Proteomes" id="UP000356253">
    <property type="component" value="Unassembled WGS sequence"/>
</dbReference>
<proteinExistence type="predicted"/>